<dbReference type="EMBL" id="CAJVQB010001071">
    <property type="protein sequence ID" value="CAG8519528.1"/>
    <property type="molecule type" value="Genomic_DNA"/>
</dbReference>
<keyword evidence="2" id="KW-1185">Reference proteome</keyword>
<accession>A0ABM8W417</accession>
<organism evidence="1 2">
    <name type="scientific">Gigaspora margarita</name>
    <dbReference type="NCBI Taxonomy" id="4874"/>
    <lineage>
        <taxon>Eukaryota</taxon>
        <taxon>Fungi</taxon>
        <taxon>Fungi incertae sedis</taxon>
        <taxon>Mucoromycota</taxon>
        <taxon>Glomeromycotina</taxon>
        <taxon>Glomeromycetes</taxon>
        <taxon>Diversisporales</taxon>
        <taxon>Gigasporaceae</taxon>
        <taxon>Gigaspora</taxon>
    </lineage>
</organism>
<evidence type="ECO:0000313" key="1">
    <source>
        <dbReference type="EMBL" id="CAG8519528.1"/>
    </source>
</evidence>
<sequence length="157" mass="18238">IPLLYIETHNIEDEDEALHHSIDDIVKKLTRKEIFLNPQLEVVGEESSGCVDYAIKCIENFNCHNREKTTSNRHCAYQTNKRKRKADGAFGGRLQLSLWNHHHSHGLAMAKEENEAELHKNVKRVMEVIIGLLKDRADVVNEQKKKKARVQEYLKKE</sequence>
<gene>
    <name evidence="1" type="ORF">GMARGA_LOCUS3082</name>
</gene>
<feature type="non-terminal residue" evidence="1">
    <location>
        <position position="1"/>
    </location>
</feature>
<name>A0ABM8W417_GIGMA</name>
<reference evidence="1 2" key="1">
    <citation type="submission" date="2021-06" db="EMBL/GenBank/DDBJ databases">
        <authorList>
            <person name="Kallberg Y."/>
            <person name="Tangrot J."/>
            <person name="Rosling A."/>
        </authorList>
    </citation>
    <scope>NUCLEOTIDE SEQUENCE [LARGE SCALE GENOMIC DNA]</scope>
    <source>
        <strain evidence="1 2">120-4 pot B 10/14</strain>
    </source>
</reference>
<protein>
    <submittedName>
        <fullName evidence="1">18617_t:CDS:1</fullName>
    </submittedName>
</protein>
<evidence type="ECO:0000313" key="2">
    <source>
        <dbReference type="Proteomes" id="UP000789901"/>
    </source>
</evidence>
<dbReference type="Proteomes" id="UP000789901">
    <property type="component" value="Unassembled WGS sequence"/>
</dbReference>
<comment type="caution">
    <text evidence="1">The sequence shown here is derived from an EMBL/GenBank/DDBJ whole genome shotgun (WGS) entry which is preliminary data.</text>
</comment>
<proteinExistence type="predicted"/>